<name>A0A2S8S492_9RHOB</name>
<dbReference type="GO" id="GO:0006302">
    <property type="term" value="P:double-strand break repair"/>
    <property type="evidence" value="ECO:0007669"/>
    <property type="project" value="InterPro"/>
</dbReference>
<keyword evidence="3" id="KW-1185">Reference proteome</keyword>
<reference evidence="2 3" key="1">
    <citation type="submission" date="2018-02" db="EMBL/GenBank/DDBJ databases">
        <title>Genomic Encyclopedia of Archaeal and Bacterial Type Strains, Phase II (KMG-II): from individual species to whole genera.</title>
        <authorList>
            <person name="Goeker M."/>
        </authorList>
    </citation>
    <scope>NUCLEOTIDE SEQUENCE [LARGE SCALE GENOMIC DNA]</scope>
    <source>
        <strain evidence="2 3">DSM 18921</strain>
    </source>
</reference>
<sequence>MSFKSEVRQSTINNLLEKVRDRKYDKYLSRLTLKKVRGFSDEHISFDFPVTAIIGPNGGGKTTVLGAAAILHRSIAPRQFFSKSGNYDAEMQDWSIEYEVIDRSVSAKGSIQRTASFKNKKWNRDALARNALLFGVSRTVPASERKELIPCTSRKFSVPESRVEAFTDNVRKCISRILGKSVEGFKRLKVNASGTVSMLTGKTENGVGYSEFHFGAGESSIIKMVAAIEAAEDASLVLIEEIENGLHPVATVRLVEYLIEVAERKRIQVVLTTHSNEALKPLPDKAVWSATKDKLFQGKLDVASLRAITGQIETQGVIFVEDEFAKTWVEAILRESSKGLVDHFEVHAMAGDGTAVAMNKYHNANPAIEVPSICIIDGDSAQIEGERVLRLPGAAPESFIFDSCVDTWPSIGGKLSVALLQRFEREAEVLALCKNVRTTNMDHHLLFAQLGEKLGLVPDATVRQAFVTQWAQTNTQAVDEILARLEALGNA</sequence>
<dbReference type="SUPFAM" id="SSF52540">
    <property type="entry name" value="P-loop containing nucleoside triphosphate hydrolases"/>
    <property type="match status" value="1"/>
</dbReference>
<dbReference type="EMBL" id="PVEP01000008">
    <property type="protein sequence ID" value="PQV55617.1"/>
    <property type="molecule type" value="Genomic_DNA"/>
</dbReference>
<proteinExistence type="predicted"/>
<dbReference type="RefSeq" id="WP_105515856.1">
    <property type="nucleotide sequence ID" value="NZ_PVEP01000008.1"/>
</dbReference>
<dbReference type="CDD" id="cd00267">
    <property type="entry name" value="ABC_ATPase"/>
    <property type="match status" value="1"/>
</dbReference>
<organism evidence="2 3">
    <name type="scientific">Albidovulum denitrificans</name>
    <dbReference type="NCBI Taxonomy" id="404881"/>
    <lineage>
        <taxon>Bacteria</taxon>
        <taxon>Pseudomonadati</taxon>
        <taxon>Pseudomonadota</taxon>
        <taxon>Alphaproteobacteria</taxon>
        <taxon>Rhodobacterales</taxon>
        <taxon>Paracoccaceae</taxon>
        <taxon>Albidovulum</taxon>
    </lineage>
</organism>
<dbReference type="GO" id="GO:0005524">
    <property type="term" value="F:ATP binding"/>
    <property type="evidence" value="ECO:0007669"/>
    <property type="project" value="InterPro"/>
</dbReference>
<dbReference type="OrthoDB" id="9789856at2"/>
<dbReference type="InterPro" id="IPR003593">
    <property type="entry name" value="AAA+_ATPase"/>
</dbReference>
<dbReference type="Gene3D" id="3.40.50.300">
    <property type="entry name" value="P-loop containing nucleotide triphosphate hydrolases"/>
    <property type="match status" value="1"/>
</dbReference>
<accession>A0A2S8S492</accession>
<dbReference type="InterPro" id="IPR003959">
    <property type="entry name" value="ATPase_AAA_core"/>
</dbReference>
<dbReference type="Pfam" id="PF13304">
    <property type="entry name" value="AAA_21"/>
    <property type="match status" value="1"/>
</dbReference>
<dbReference type="InterPro" id="IPR027417">
    <property type="entry name" value="P-loop_NTPase"/>
</dbReference>
<dbReference type="InterPro" id="IPR051396">
    <property type="entry name" value="Bact_Antivir_Def_Nuclease"/>
</dbReference>
<comment type="caution">
    <text evidence="2">The sequence shown here is derived from an EMBL/GenBank/DDBJ whole genome shotgun (WGS) entry which is preliminary data.</text>
</comment>
<evidence type="ECO:0000313" key="2">
    <source>
        <dbReference type="EMBL" id="PQV55617.1"/>
    </source>
</evidence>
<dbReference type="SMART" id="SM00382">
    <property type="entry name" value="AAA"/>
    <property type="match status" value="1"/>
</dbReference>
<feature type="domain" description="AAA+ ATPase" evidence="1">
    <location>
        <begin position="47"/>
        <end position="301"/>
    </location>
</feature>
<dbReference type="GO" id="GO:0016887">
    <property type="term" value="F:ATP hydrolysis activity"/>
    <property type="evidence" value="ECO:0007669"/>
    <property type="project" value="InterPro"/>
</dbReference>
<evidence type="ECO:0000259" key="1">
    <source>
        <dbReference type="SMART" id="SM00382"/>
    </source>
</evidence>
<dbReference type="InterPro" id="IPR038729">
    <property type="entry name" value="Rad50/SbcC_AAA"/>
</dbReference>
<dbReference type="PANTHER" id="PTHR43581:SF2">
    <property type="entry name" value="EXCINUCLEASE ATPASE SUBUNIT"/>
    <property type="match status" value="1"/>
</dbReference>
<dbReference type="AlphaFoldDB" id="A0A2S8S492"/>
<dbReference type="Proteomes" id="UP000238338">
    <property type="component" value="Unassembled WGS sequence"/>
</dbReference>
<evidence type="ECO:0000313" key="3">
    <source>
        <dbReference type="Proteomes" id="UP000238338"/>
    </source>
</evidence>
<gene>
    <name evidence="2" type="ORF">LX70_03283</name>
</gene>
<protein>
    <submittedName>
        <fullName evidence="2">AAA domain-containing protein</fullName>
    </submittedName>
</protein>
<dbReference type="PANTHER" id="PTHR43581">
    <property type="entry name" value="ATP/GTP PHOSPHATASE"/>
    <property type="match status" value="1"/>
</dbReference>
<dbReference type="Pfam" id="PF13476">
    <property type="entry name" value="AAA_23"/>
    <property type="match status" value="1"/>
</dbReference>